<dbReference type="OrthoDB" id="3357519at2759"/>
<sequence length="377" mass="42819">MSIASSRAADRARIAEIEAQILSLKQSILHLEAEKLRTQERLDSYAYPILTLPGEITAEIFMKVVPVYPSPSPLTGLLSPTTLTHVCHEWREIDLSMPALWRAILCPDDSLDTDAATLCILESWLNRSGCLPLSISMEYIWNFLPDEFVVALVLHRARWEYVTLAVFSERTVHTLQGAMPLLRQFEIRIDGEERPLSPVRFSQVPRLRSVTLWEFDGPTDILPWSQLTSLTSIFVIECLGPILKRAVNLVHCHLVLCGRQDLVPDIRLPALESLVLTPFVESDIPAPHFLTTLITLSLRSREVSDRFLQSDPIVLLNSFISKSGCRLQRLCITGDTPSISEEAYRFSISIPEVSFDRSLKDFDSYEKTLTRRRYDVL</sequence>
<dbReference type="AlphaFoldDB" id="A0A8H6X8E7"/>
<protein>
    <submittedName>
        <fullName evidence="1">F-box domain-containing protein</fullName>
    </submittedName>
</protein>
<proteinExistence type="predicted"/>
<name>A0A8H6X8E7_9AGAR</name>
<dbReference type="Proteomes" id="UP000623467">
    <property type="component" value="Unassembled WGS sequence"/>
</dbReference>
<evidence type="ECO:0000313" key="2">
    <source>
        <dbReference type="Proteomes" id="UP000623467"/>
    </source>
</evidence>
<dbReference type="EMBL" id="JACAZH010000038">
    <property type="protein sequence ID" value="KAF7335991.1"/>
    <property type="molecule type" value="Genomic_DNA"/>
</dbReference>
<reference evidence="1" key="1">
    <citation type="submission" date="2020-05" db="EMBL/GenBank/DDBJ databases">
        <title>Mycena genomes resolve the evolution of fungal bioluminescence.</title>
        <authorList>
            <person name="Tsai I.J."/>
        </authorList>
    </citation>
    <scope>NUCLEOTIDE SEQUENCE</scope>
    <source>
        <strain evidence="1">160909Yilan</strain>
    </source>
</reference>
<evidence type="ECO:0000313" key="1">
    <source>
        <dbReference type="EMBL" id="KAF7335991.1"/>
    </source>
</evidence>
<keyword evidence="2" id="KW-1185">Reference proteome</keyword>
<organism evidence="1 2">
    <name type="scientific">Mycena sanguinolenta</name>
    <dbReference type="NCBI Taxonomy" id="230812"/>
    <lineage>
        <taxon>Eukaryota</taxon>
        <taxon>Fungi</taxon>
        <taxon>Dikarya</taxon>
        <taxon>Basidiomycota</taxon>
        <taxon>Agaricomycotina</taxon>
        <taxon>Agaricomycetes</taxon>
        <taxon>Agaricomycetidae</taxon>
        <taxon>Agaricales</taxon>
        <taxon>Marasmiineae</taxon>
        <taxon>Mycenaceae</taxon>
        <taxon>Mycena</taxon>
    </lineage>
</organism>
<gene>
    <name evidence="1" type="ORF">MSAN_02312800</name>
</gene>
<comment type="caution">
    <text evidence="1">The sequence shown here is derived from an EMBL/GenBank/DDBJ whole genome shotgun (WGS) entry which is preliminary data.</text>
</comment>
<accession>A0A8H6X8E7</accession>